<dbReference type="SUPFAM" id="SSF56349">
    <property type="entry name" value="DNA breaking-rejoining enzymes"/>
    <property type="match status" value="1"/>
</dbReference>
<reference evidence="3" key="1">
    <citation type="submission" date="2018-11" db="EMBL/GenBank/DDBJ databases">
        <authorList>
            <person name="Alioto T."/>
            <person name="Alioto T."/>
        </authorList>
    </citation>
    <scope>NUCLEOTIDE SEQUENCE</scope>
</reference>
<organism evidence="3 4">
    <name type="scientific">Mytilus galloprovincialis</name>
    <name type="common">Mediterranean mussel</name>
    <dbReference type="NCBI Taxonomy" id="29158"/>
    <lineage>
        <taxon>Eukaryota</taxon>
        <taxon>Metazoa</taxon>
        <taxon>Spiralia</taxon>
        <taxon>Lophotrochozoa</taxon>
        <taxon>Mollusca</taxon>
        <taxon>Bivalvia</taxon>
        <taxon>Autobranchia</taxon>
        <taxon>Pteriomorphia</taxon>
        <taxon>Mytilida</taxon>
        <taxon>Mytiloidea</taxon>
        <taxon>Mytilidae</taxon>
        <taxon>Mytilinae</taxon>
        <taxon>Mytilus</taxon>
    </lineage>
</organism>
<evidence type="ECO:0000313" key="4">
    <source>
        <dbReference type="Proteomes" id="UP000596742"/>
    </source>
</evidence>
<dbReference type="GO" id="GO:0006310">
    <property type="term" value="P:DNA recombination"/>
    <property type="evidence" value="ECO:0007669"/>
    <property type="project" value="UniProtKB-KW"/>
</dbReference>
<dbReference type="PROSITE" id="PS51898">
    <property type="entry name" value="TYR_RECOMBINASE"/>
    <property type="match status" value="1"/>
</dbReference>
<dbReference type="InterPro" id="IPR011010">
    <property type="entry name" value="DNA_brk_join_enz"/>
</dbReference>
<dbReference type="AlphaFoldDB" id="A0A8B6ETF5"/>
<evidence type="ECO:0000259" key="2">
    <source>
        <dbReference type="PROSITE" id="PS51898"/>
    </source>
</evidence>
<sequence length="171" mass="19485">MSLIILQYKNHRPQEMQNDTSPFYLGINHSKKGKAVTWYKNMPIRGEGKLRTLMKTAATKANITDKKLTNHSGRRTAVTRLIEEGLPLTVVQQHTGHKNIQSLLSYQKNSLKKQKEIAHVLDGSSSESVSIQTVKVNQNKDLKVQVVPQIKTTMQKLLNLKIQQCSFHREL</sequence>
<dbReference type="OrthoDB" id="5984651at2759"/>
<protein>
    <recommendedName>
        <fullName evidence="2">Tyr recombinase domain-containing protein</fullName>
    </recommendedName>
</protein>
<keyword evidence="4" id="KW-1185">Reference proteome</keyword>
<evidence type="ECO:0000256" key="1">
    <source>
        <dbReference type="ARBA" id="ARBA00023172"/>
    </source>
</evidence>
<dbReference type="InterPro" id="IPR002104">
    <property type="entry name" value="Integrase_catalytic"/>
</dbReference>
<gene>
    <name evidence="3" type="ORF">MGAL_10B093638</name>
</gene>
<feature type="domain" description="Tyr recombinase" evidence="2">
    <location>
        <begin position="1"/>
        <end position="119"/>
    </location>
</feature>
<evidence type="ECO:0000313" key="3">
    <source>
        <dbReference type="EMBL" id="VDI39666.1"/>
    </source>
</evidence>
<accession>A0A8B6ETF5</accession>
<name>A0A8B6ETF5_MYTGA</name>
<comment type="caution">
    <text evidence="3">The sequence shown here is derived from an EMBL/GenBank/DDBJ whole genome shotgun (WGS) entry which is preliminary data.</text>
</comment>
<dbReference type="CDD" id="cd00397">
    <property type="entry name" value="DNA_BRE_C"/>
    <property type="match status" value="1"/>
</dbReference>
<dbReference type="EMBL" id="UYJE01005712">
    <property type="protein sequence ID" value="VDI39666.1"/>
    <property type="molecule type" value="Genomic_DNA"/>
</dbReference>
<dbReference type="InterPro" id="IPR013762">
    <property type="entry name" value="Integrase-like_cat_sf"/>
</dbReference>
<dbReference type="Pfam" id="PF00589">
    <property type="entry name" value="Phage_integrase"/>
    <property type="match status" value="1"/>
</dbReference>
<dbReference type="GO" id="GO:0015074">
    <property type="term" value="P:DNA integration"/>
    <property type="evidence" value="ECO:0007669"/>
    <property type="project" value="InterPro"/>
</dbReference>
<dbReference type="GO" id="GO:0003677">
    <property type="term" value="F:DNA binding"/>
    <property type="evidence" value="ECO:0007669"/>
    <property type="project" value="InterPro"/>
</dbReference>
<keyword evidence="1" id="KW-0233">DNA recombination</keyword>
<dbReference type="Proteomes" id="UP000596742">
    <property type="component" value="Unassembled WGS sequence"/>
</dbReference>
<proteinExistence type="predicted"/>
<dbReference type="Gene3D" id="1.10.443.10">
    <property type="entry name" value="Intergrase catalytic core"/>
    <property type="match status" value="1"/>
</dbReference>